<feature type="domain" description="Peptidase A2" evidence="2">
    <location>
        <begin position="54"/>
        <end position="90"/>
    </location>
</feature>
<dbReference type="PROSITE" id="PS50175">
    <property type="entry name" value="ASP_PROT_RETROV"/>
    <property type="match status" value="1"/>
</dbReference>
<evidence type="ECO:0000256" key="1">
    <source>
        <dbReference type="ARBA" id="ARBA00022801"/>
    </source>
</evidence>
<dbReference type="InterPro" id="IPR036034">
    <property type="entry name" value="PDZ_sf"/>
</dbReference>
<evidence type="ECO:0000313" key="4">
    <source>
        <dbReference type="Proteomes" id="UP001500141"/>
    </source>
</evidence>
<sequence length="443" mass="50668">MKKISIFILFLLSINFIFSQGNFKFLTNKKKISIPFQVGNNLVIIPVELNGVKLNFLLDTGVESTILFSLEEADSISFNSLQKIKIKGLGTGKAIEALHSKGNDLRINGFVDNKHEVFIILDQEVNFSSQVGIPVHGIIGYNFFKDYFVEINYKAKRVVVYRNIDDYPKSRLKSFEEIPISLELEKPYIFADILLNEKNIKAKLLVDTGGSDAIWLFEDGEIIESPNDYFIDFLGKGFSGDIHGKRARIKKMNIGNKEINLPTISFPDKESLQNASFVKDRKGSIGSEILRRFTTIYDYKNGRMFFKKNNDFEDPFNYNMSGIEVQHSGLQWIKEEVQFKTNLLSTVKDEVSVYESGRQNNLKYQFALKPVYEITSVRKSSPADLAGIKKGDIIAVLNGKYAFKYKLQDIISLMQSEEGKWIKLEVERNGVIFKTKFQLKKIL</sequence>
<reference evidence="4" key="1">
    <citation type="journal article" date="2019" name="Int. J. Syst. Evol. Microbiol.">
        <title>The Global Catalogue of Microorganisms (GCM) 10K type strain sequencing project: providing services to taxonomists for standard genome sequencing and annotation.</title>
        <authorList>
            <consortium name="The Broad Institute Genomics Platform"/>
            <consortium name="The Broad Institute Genome Sequencing Center for Infectious Disease"/>
            <person name="Wu L."/>
            <person name="Ma J."/>
        </authorList>
    </citation>
    <scope>NUCLEOTIDE SEQUENCE [LARGE SCALE GENOMIC DNA]</scope>
    <source>
        <strain evidence="4">JCM 18198</strain>
    </source>
</reference>
<proteinExistence type="predicted"/>
<gene>
    <name evidence="3" type="ORF">GCM10023230_18310</name>
</gene>
<evidence type="ECO:0000313" key="3">
    <source>
        <dbReference type="EMBL" id="GAA4768786.1"/>
    </source>
</evidence>
<dbReference type="Gene3D" id="2.30.42.10">
    <property type="match status" value="1"/>
</dbReference>
<comment type="caution">
    <text evidence="3">The sequence shown here is derived from an EMBL/GenBank/DDBJ whole genome shotgun (WGS) entry which is preliminary data.</text>
</comment>
<dbReference type="Pfam" id="PF17820">
    <property type="entry name" value="PDZ_6"/>
    <property type="match status" value="1"/>
</dbReference>
<protein>
    <recommendedName>
        <fullName evidence="2">Peptidase A2 domain-containing protein</fullName>
    </recommendedName>
</protein>
<dbReference type="SUPFAM" id="SSF50156">
    <property type="entry name" value="PDZ domain-like"/>
    <property type="match status" value="1"/>
</dbReference>
<accession>A0ABP8ZXE7</accession>
<dbReference type="Gene3D" id="2.40.70.10">
    <property type="entry name" value="Acid Proteases"/>
    <property type="match status" value="1"/>
</dbReference>
<dbReference type="EMBL" id="BAABIP010000017">
    <property type="protein sequence ID" value="GAA4768786.1"/>
    <property type="molecule type" value="Genomic_DNA"/>
</dbReference>
<dbReference type="InterPro" id="IPR041489">
    <property type="entry name" value="PDZ_6"/>
</dbReference>
<keyword evidence="1" id="KW-0378">Hydrolase</keyword>
<dbReference type="Pfam" id="PF13650">
    <property type="entry name" value="Asp_protease_2"/>
    <property type="match status" value="1"/>
</dbReference>
<dbReference type="Proteomes" id="UP001500141">
    <property type="component" value="Unassembled WGS sequence"/>
</dbReference>
<keyword evidence="4" id="KW-1185">Reference proteome</keyword>
<name>A0ABP8ZXE7_9FLAO</name>
<evidence type="ECO:0000259" key="2">
    <source>
        <dbReference type="PROSITE" id="PS50175"/>
    </source>
</evidence>
<dbReference type="InterPro" id="IPR021109">
    <property type="entry name" value="Peptidase_aspartic_dom_sf"/>
</dbReference>
<dbReference type="InterPro" id="IPR001995">
    <property type="entry name" value="Peptidase_A2_cat"/>
</dbReference>
<dbReference type="SUPFAM" id="SSF50630">
    <property type="entry name" value="Acid proteases"/>
    <property type="match status" value="1"/>
</dbReference>
<organism evidence="3 4">
    <name type="scientific">Flavobacterium hankyongi</name>
    <dbReference type="NCBI Taxonomy" id="1176532"/>
    <lineage>
        <taxon>Bacteria</taxon>
        <taxon>Pseudomonadati</taxon>
        <taxon>Bacteroidota</taxon>
        <taxon>Flavobacteriia</taxon>
        <taxon>Flavobacteriales</taxon>
        <taxon>Flavobacteriaceae</taxon>
        <taxon>Flavobacterium</taxon>
    </lineage>
</organism>